<dbReference type="SUPFAM" id="SSF54001">
    <property type="entry name" value="Cysteine proteinases"/>
    <property type="match status" value="1"/>
</dbReference>
<evidence type="ECO:0000313" key="8">
    <source>
        <dbReference type="Proteomes" id="UP000823123"/>
    </source>
</evidence>
<evidence type="ECO:0000256" key="4">
    <source>
        <dbReference type="ARBA" id="ARBA00022807"/>
    </source>
</evidence>
<reference evidence="7 8" key="1">
    <citation type="submission" date="2020-09" db="EMBL/GenBank/DDBJ databases">
        <title>Parvimonas S3374 sp. nov.</title>
        <authorList>
            <person name="Buhl M."/>
        </authorList>
    </citation>
    <scope>NUCLEOTIDE SEQUENCE [LARGE SCALE GENOMIC DNA]</scope>
    <source>
        <strain evidence="7 8">S3374</strain>
    </source>
</reference>
<dbReference type="SUPFAM" id="SSF53955">
    <property type="entry name" value="Lysozyme-like"/>
    <property type="match status" value="1"/>
</dbReference>
<dbReference type="InterPro" id="IPR000064">
    <property type="entry name" value="NLP_P60_dom"/>
</dbReference>
<keyword evidence="5" id="KW-0812">Transmembrane</keyword>
<dbReference type="Gene3D" id="3.90.1720.10">
    <property type="entry name" value="endopeptidase domain like (from Nostoc punctiforme)"/>
    <property type="match status" value="1"/>
</dbReference>
<dbReference type="Gene3D" id="1.10.530.10">
    <property type="match status" value="1"/>
</dbReference>
<keyword evidence="5" id="KW-1133">Transmembrane helix</keyword>
<dbReference type="EMBL" id="JACVDA010000011">
    <property type="protein sequence ID" value="MBK1468644.1"/>
    <property type="molecule type" value="Genomic_DNA"/>
</dbReference>
<feature type="domain" description="NlpC/P60" evidence="6">
    <location>
        <begin position="214"/>
        <end position="345"/>
    </location>
</feature>
<proteinExistence type="inferred from homology"/>
<name>A0ABS1C956_9FIRM</name>
<dbReference type="InterPro" id="IPR023346">
    <property type="entry name" value="Lysozyme-like_dom_sf"/>
</dbReference>
<keyword evidence="8" id="KW-1185">Reference proteome</keyword>
<accession>A0ABS1C956</accession>
<evidence type="ECO:0000256" key="1">
    <source>
        <dbReference type="ARBA" id="ARBA00007074"/>
    </source>
</evidence>
<dbReference type="InterPro" id="IPR047194">
    <property type="entry name" value="CwlT-like_lysozyme"/>
</dbReference>
<dbReference type="InterPro" id="IPR038765">
    <property type="entry name" value="Papain-like_cys_pep_sf"/>
</dbReference>
<evidence type="ECO:0000256" key="3">
    <source>
        <dbReference type="ARBA" id="ARBA00022801"/>
    </source>
</evidence>
<dbReference type="CDD" id="cd16891">
    <property type="entry name" value="CwlT-like"/>
    <property type="match status" value="1"/>
</dbReference>
<comment type="caution">
    <text evidence="7">The sequence shown here is derived from an EMBL/GenBank/DDBJ whole genome shotgun (WGS) entry which is preliminary data.</text>
</comment>
<keyword evidence="5" id="KW-0472">Membrane</keyword>
<feature type="transmembrane region" description="Helical" evidence="5">
    <location>
        <begin position="7"/>
        <end position="33"/>
    </location>
</feature>
<keyword evidence="3" id="KW-0378">Hydrolase</keyword>
<gene>
    <name evidence="7" type="ORF">IBJ83_04855</name>
</gene>
<evidence type="ECO:0000256" key="2">
    <source>
        <dbReference type="ARBA" id="ARBA00022670"/>
    </source>
</evidence>
<organism evidence="7 8">
    <name type="scientific">Parvimonas parva</name>
    <dbReference type="NCBI Taxonomy" id="2769485"/>
    <lineage>
        <taxon>Bacteria</taxon>
        <taxon>Bacillati</taxon>
        <taxon>Bacillota</taxon>
        <taxon>Tissierellia</taxon>
        <taxon>Tissierellales</taxon>
        <taxon>Peptoniphilaceae</taxon>
        <taxon>Parvimonas</taxon>
    </lineage>
</organism>
<evidence type="ECO:0000256" key="5">
    <source>
        <dbReference type="SAM" id="Phobius"/>
    </source>
</evidence>
<dbReference type="PROSITE" id="PS51935">
    <property type="entry name" value="NLPC_P60"/>
    <property type="match status" value="1"/>
</dbReference>
<dbReference type="PANTHER" id="PTHR47053">
    <property type="entry name" value="MUREIN DD-ENDOPEPTIDASE MEPH-RELATED"/>
    <property type="match status" value="1"/>
</dbReference>
<keyword evidence="4" id="KW-0788">Thiol protease</keyword>
<evidence type="ECO:0000313" key="7">
    <source>
        <dbReference type="EMBL" id="MBK1468644.1"/>
    </source>
</evidence>
<dbReference type="InterPro" id="IPR051202">
    <property type="entry name" value="Peptidase_C40"/>
</dbReference>
<comment type="similarity">
    <text evidence="1">Belongs to the peptidase C40 family.</text>
</comment>
<dbReference type="Pfam" id="PF00877">
    <property type="entry name" value="NLPC_P60"/>
    <property type="match status" value="1"/>
</dbReference>
<keyword evidence="2" id="KW-0645">Protease</keyword>
<dbReference type="Pfam" id="PF13702">
    <property type="entry name" value="Lysozyme_like"/>
    <property type="match status" value="1"/>
</dbReference>
<sequence>MSLKKKLIFFFLFNFLTFALAGIIIISAVFIAYKKNADNKNSVEVLEDLSKIPNSVQKHIPTIKKYMAQYKIPEMYLPYILAQATQESSGTEPDIFQASESKYNGRMGMIKSAEESIEHAMKRWREIIDEIKKRDIEFSVELVLQTYNYGSGYLSWVKNHGNKYTKENAVSFSLHMLKILKGWAYNVYGDTKYIEHIYRYLSFKNKTPNSSLYSSDVKKLIDESNKCLGAPYVFGAQYHHAPYSFDCSSFVGYIYTKTGVKNMPRDTAWGIYKNYCLPISPSQAVPGDIVFFHSTYIGCTDPISHIGIYIGNDTMIHTGGEPGVCYEKFNTKYWQSHFYGFGRVKK</sequence>
<protein>
    <submittedName>
        <fullName evidence="7">Lysozyme family protein</fullName>
    </submittedName>
</protein>
<dbReference type="PANTHER" id="PTHR47053:SF1">
    <property type="entry name" value="MUREIN DD-ENDOPEPTIDASE MEPH-RELATED"/>
    <property type="match status" value="1"/>
</dbReference>
<dbReference type="Proteomes" id="UP000823123">
    <property type="component" value="Unassembled WGS sequence"/>
</dbReference>
<evidence type="ECO:0000259" key="6">
    <source>
        <dbReference type="PROSITE" id="PS51935"/>
    </source>
</evidence>